<feature type="transmembrane region" description="Helical" evidence="1">
    <location>
        <begin position="90"/>
        <end position="110"/>
    </location>
</feature>
<keyword evidence="1" id="KW-1133">Transmembrane helix</keyword>
<proteinExistence type="predicted"/>
<keyword evidence="3" id="KW-1185">Reference proteome</keyword>
<keyword evidence="1" id="KW-0472">Membrane</keyword>
<sequence length="125" mass="14082">MRLTSYDSEDLAGEGTIKLSSIFKLPVLAISVLTNISQSIYDEPNRNHPDLEASLAQTARTSHYCGFVSDRNNIGFISRWPITCPFFFKFSYWELAIVLLCLAVSARLTLLTQFNLMFDIHSAGK</sequence>
<gene>
    <name evidence="2" type="ORF">BDW42DRAFT_169704</name>
</gene>
<reference evidence="3" key="1">
    <citation type="submission" date="2017-12" db="EMBL/GenBank/DDBJ databases">
        <authorList>
            <consortium name="DOE Joint Genome Institute"/>
            <person name="Mondo S.J."/>
            <person name="Kjaerbolling I."/>
            <person name="Vesth T.C."/>
            <person name="Frisvad J.C."/>
            <person name="Nybo J.L."/>
            <person name="Theobald S."/>
            <person name="Kuo A."/>
            <person name="Bowyer P."/>
            <person name="Matsuda Y."/>
            <person name="Lyhne E.K."/>
            <person name="Kogle M.E."/>
            <person name="Clum A."/>
            <person name="Lipzen A."/>
            <person name="Salamov A."/>
            <person name="Ngan C.Y."/>
            <person name="Daum C."/>
            <person name="Chiniquy J."/>
            <person name="Barry K."/>
            <person name="LaButti K."/>
            <person name="Haridas S."/>
            <person name="Simmons B.A."/>
            <person name="Magnuson J.K."/>
            <person name="Mortensen U.H."/>
            <person name="Larsen T.O."/>
            <person name="Grigoriev I.V."/>
            <person name="Baker S.E."/>
            <person name="Andersen M.R."/>
            <person name="Nordberg H.P."/>
            <person name="Cantor M.N."/>
            <person name="Hua S.X."/>
        </authorList>
    </citation>
    <scope>NUCLEOTIDE SEQUENCE [LARGE SCALE GENOMIC DNA]</scope>
    <source>
        <strain evidence="3">IBT 19404</strain>
    </source>
</reference>
<accession>A0A2J5HUD3</accession>
<organism evidence="2 3">
    <name type="scientific">Aspergillus taichungensis</name>
    <dbReference type="NCBI Taxonomy" id="482145"/>
    <lineage>
        <taxon>Eukaryota</taxon>
        <taxon>Fungi</taxon>
        <taxon>Dikarya</taxon>
        <taxon>Ascomycota</taxon>
        <taxon>Pezizomycotina</taxon>
        <taxon>Eurotiomycetes</taxon>
        <taxon>Eurotiomycetidae</taxon>
        <taxon>Eurotiales</taxon>
        <taxon>Aspergillaceae</taxon>
        <taxon>Aspergillus</taxon>
        <taxon>Aspergillus subgen. Circumdati</taxon>
    </lineage>
</organism>
<evidence type="ECO:0000256" key="1">
    <source>
        <dbReference type="SAM" id="Phobius"/>
    </source>
</evidence>
<evidence type="ECO:0000313" key="2">
    <source>
        <dbReference type="EMBL" id="PLN80973.1"/>
    </source>
</evidence>
<protein>
    <submittedName>
        <fullName evidence="2">Uncharacterized protein</fullName>
    </submittedName>
</protein>
<name>A0A2J5HUD3_9EURO</name>
<evidence type="ECO:0000313" key="3">
    <source>
        <dbReference type="Proteomes" id="UP000235023"/>
    </source>
</evidence>
<dbReference type="Proteomes" id="UP000235023">
    <property type="component" value="Unassembled WGS sequence"/>
</dbReference>
<dbReference type="AlphaFoldDB" id="A0A2J5HUD3"/>
<keyword evidence="1" id="KW-0812">Transmembrane</keyword>
<dbReference type="EMBL" id="KZ559541">
    <property type="protein sequence ID" value="PLN80973.1"/>
    <property type="molecule type" value="Genomic_DNA"/>
</dbReference>